<evidence type="ECO:0000313" key="3">
    <source>
        <dbReference type="EMBL" id="KAF5827913.1"/>
    </source>
</evidence>
<comment type="similarity">
    <text evidence="1">Belongs to the MCM10 family.</text>
</comment>
<dbReference type="PANTHER" id="PTHR13454">
    <property type="entry name" value="PROTEIN MCM10 HOMOLOG"/>
    <property type="match status" value="1"/>
</dbReference>
<dbReference type="InterPro" id="IPR012340">
    <property type="entry name" value="NA-bd_OB-fold"/>
</dbReference>
<keyword evidence="4" id="KW-1185">Reference proteome</keyword>
<dbReference type="Proteomes" id="UP000815325">
    <property type="component" value="Unassembled WGS sequence"/>
</dbReference>
<evidence type="ECO:0000256" key="1">
    <source>
        <dbReference type="ARBA" id="ARBA00009679"/>
    </source>
</evidence>
<evidence type="ECO:0000259" key="2">
    <source>
        <dbReference type="Pfam" id="PF09329"/>
    </source>
</evidence>
<reference evidence="3" key="1">
    <citation type="submission" date="2017-08" db="EMBL/GenBank/DDBJ databases">
        <authorList>
            <person name="Polle J.E."/>
            <person name="Barry K."/>
            <person name="Cushman J."/>
            <person name="Schmutz J."/>
            <person name="Tran D."/>
            <person name="Hathwaick L.T."/>
            <person name="Yim W.C."/>
            <person name="Jenkins J."/>
            <person name="Mckie-Krisberg Z.M."/>
            <person name="Prochnik S."/>
            <person name="Lindquist E."/>
            <person name="Dockter R.B."/>
            <person name="Adam C."/>
            <person name="Molina H."/>
            <person name="Bunkerborg J."/>
            <person name="Jin E."/>
            <person name="Buchheim M."/>
            <person name="Magnuson J."/>
        </authorList>
    </citation>
    <scope>NUCLEOTIDE SEQUENCE</scope>
    <source>
        <strain evidence="3">CCAP 19/18</strain>
    </source>
</reference>
<gene>
    <name evidence="3" type="ORF">DUNSADRAFT_18541</name>
</gene>
<sequence length="157" mass="17456">MMLKKEGLMARALGKHPPRPPWLCPGIISGGTKCEAMQFPPCLRFRKPPVKFKHEEHGKHNGFSLSVDKEAQVQRIGAAADMAYCLGKKPDGSRCNNVVNRSECEFCLYHAKAALKHFSNRRPDVPGRSLFEMQLKPVVDKGGCSNSASQRVAKFFS</sequence>
<accession>A0ABQ7FZY5</accession>
<dbReference type="Pfam" id="PF09329">
    <property type="entry name" value="zf-primase"/>
    <property type="match status" value="1"/>
</dbReference>
<dbReference type="InterPro" id="IPR040184">
    <property type="entry name" value="Mcm10"/>
</dbReference>
<dbReference type="InterPro" id="IPR015408">
    <property type="entry name" value="Znf_Mcm10/DnaG"/>
</dbReference>
<proteinExistence type="inferred from homology"/>
<evidence type="ECO:0000313" key="4">
    <source>
        <dbReference type="Proteomes" id="UP000815325"/>
    </source>
</evidence>
<organism evidence="3 4">
    <name type="scientific">Dunaliella salina</name>
    <name type="common">Green alga</name>
    <name type="synonym">Protococcus salinus</name>
    <dbReference type="NCBI Taxonomy" id="3046"/>
    <lineage>
        <taxon>Eukaryota</taxon>
        <taxon>Viridiplantae</taxon>
        <taxon>Chlorophyta</taxon>
        <taxon>core chlorophytes</taxon>
        <taxon>Chlorophyceae</taxon>
        <taxon>CS clade</taxon>
        <taxon>Chlamydomonadales</taxon>
        <taxon>Dunaliellaceae</taxon>
        <taxon>Dunaliella</taxon>
    </lineage>
</organism>
<name>A0ABQ7FZY5_DUNSA</name>
<comment type="caution">
    <text evidence="3">The sequence shown here is derived from an EMBL/GenBank/DDBJ whole genome shotgun (WGS) entry which is preliminary data.</text>
</comment>
<dbReference type="PANTHER" id="PTHR13454:SF11">
    <property type="entry name" value="PROTEIN MCM10 HOMOLOG"/>
    <property type="match status" value="1"/>
</dbReference>
<dbReference type="EMBL" id="MU070401">
    <property type="protein sequence ID" value="KAF5827913.1"/>
    <property type="molecule type" value="Genomic_DNA"/>
</dbReference>
<dbReference type="Gene3D" id="2.40.50.140">
    <property type="entry name" value="Nucleic acid-binding proteins"/>
    <property type="match status" value="1"/>
</dbReference>
<protein>
    <recommendedName>
        <fullName evidence="2">Zinc finger Mcm10/DnaG-type domain-containing protein</fullName>
    </recommendedName>
</protein>
<feature type="domain" description="Zinc finger Mcm10/DnaG-type" evidence="2">
    <location>
        <begin position="77"/>
        <end position="122"/>
    </location>
</feature>